<dbReference type="EMBL" id="GBRH01244281">
    <property type="protein sequence ID" value="JAD53614.1"/>
    <property type="molecule type" value="Transcribed_RNA"/>
</dbReference>
<reference evidence="2" key="2">
    <citation type="journal article" date="2015" name="Data Brief">
        <title>Shoot transcriptome of the giant reed, Arundo donax.</title>
        <authorList>
            <person name="Barrero R.A."/>
            <person name="Guerrero F.D."/>
            <person name="Moolhuijzen P."/>
            <person name="Goolsby J.A."/>
            <person name="Tidwell J."/>
            <person name="Bellgard S.E."/>
            <person name="Bellgard M.I."/>
        </authorList>
    </citation>
    <scope>NUCLEOTIDE SEQUENCE</scope>
    <source>
        <tissue evidence="2">Shoot tissue taken approximately 20 cm above the soil surface</tissue>
    </source>
</reference>
<feature type="region of interest" description="Disordered" evidence="1">
    <location>
        <begin position="1"/>
        <end position="118"/>
    </location>
</feature>
<proteinExistence type="predicted"/>
<protein>
    <submittedName>
        <fullName evidence="2">Uncharacterized protein</fullName>
    </submittedName>
</protein>
<evidence type="ECO:0000313" key="2">
    <source>
        <dbReference type="EMBL" id="JAD53614.1"/>
    </source>
</evidence>
<sequence>MRGSCSRCASRRSWTGGPRWPRGAGSGSPPPRPSTGAPTRGCARRSSGSPTASTPPRIRCSSAPPCKGCGGALPRPDASPPAFFRPHSALARGTAAAAPSSPPAGVGGPVERGRVDRM</sequence>
<evidence type="ECO:0000256" key="1">
    <source>
        <dbReference type="SAM" id="MobiDB-lite"/>
    </source>
</evidence>
<reference evidence="2" key="1">
    <citation type="submission" date="2014-09" db="EMBL/GenBank/DDBJ databases">
        <authorList>
            <person name="Magalhaes I.L.F."/>
            <person name="Oliveira U."/>
            <person name="Santos F.R."/>
            <person name="Vidigal T.H.D.A."/>
            <person name="Brescovit A.D."/>
            <person name="Santos A.J."/>
        </authorList>
    </citation>
    <scope>NUCLEOTIDE SEQUENCE</scope>
    <source>
        <tissue evidence="2">Shoot tissue taken approximately 20 cm above the soil surface</tissue>
    </source>
</reference>
<feature type="compositionally biased region" description="Low complexity" evidence="1">
    <location>
        <begin position="1"/>
        <end position="23"/>
    </location>
</feature>
<feature type="compositionally biased region" description="Low complexity" evidence="1">
    <location>
        <begin position="88"/>
        <end position="99"/>
    </location>
</feature>
<organism evidence="2">
    <name type="scientific">Arundo donax</name>
    <name type="common">Giant reed</name>
    <name type="synonym">Donax arundinaceus</name>
    <dbReference type="NCBI Taxonomy" id="35708"/>
    <lineage>
        <taxon>Eukaryota</taxon>
        <taxon>Viridiplantae</taxon>
        <taxon>Streptophyta</taxon>
        <taxon>Embryophyta</taxon>
        <taxon>Tracheophyta</taxon>
        <taxon>Spermatophyta</taxon>
        <taxon>Magnoliopsida</taxon>
        <taxon>Liliopsida</taxon>
        <taxon>Poales</taxon>
        <taxon>Poaceae</taxon>
        <taxon>PACMAD clade</taxon>
        <taxon>Arundinoideae</taxon>
        <taxon>Arundineae</taxon>
        <taxon>Arundo</taxon>
    </lineage>
</organism>
<accession>A0A0A9APK7</accession>
<dbReference type="AlphaFoldDB" id="A0A0A9APK7"/>
<name>A0A0A9APK7_ARUDO</name>